<dbReference type="GO" id="GO:0016747">
    <property type="term" value="F:acyltransferase activity, transferring groups other than amino-acyl groups"/>
    <property type="evidence" value="ECO:0007669"/>
    <property type="project" value="InterPro"/>
</dbReference>
<dbReference type="Proteomes" id="UP000245618">
    <property type="component" value="Unassembled WGS sequence"/>
</dbReference>
<dbReference type="OrthoDB" id="9795199at2"/>
<dbReference type="PANTHER" id="PTHR43610">
    <property type="entry name" value="BLL6696 PROTEIN"/>
    <property type="match status" value="1"/>
</dbReference>
<protein>
    <submittedName>
        <fullName evidence="2">N-acetyltransferase</fullName>
    </submittedName>
</protein>
<sequence length="200" mass="23131">MKDNWIDHPIILKGNEVELLPLEGAHLDSLFLAASNKEIWELTSVDYSVEEIFYPNFHKALNERDSGNVYPFVILHKYSNTIIGTTRLLEICPNDKKIEIGVTWIMKEFWGTTVNLECKLLLLNYCFETLEANRVQFRAKDNNLRSRRAIEKIGGVFEGILRKDKIEPNGMPRNTAFYSILNTEWGKAKESIKQQIVVKV</sequence>
<dbReference type="EMBL" id="QCZH01000019">
    <property type="protein sequence ID" value="PWA07721.1"/>
    <property type="molecule type" value="Genomic_DNA"/>
</dbReference>
<dbReference type="InterPro" id="IPR000182">
    <property type="entry name" value="GNAT_dom"/>
</dbReference>
<dbReference type="Gene3D" id="3.40.630.30">
    <property type="match status" value="1"/>
</dbReference>
<dbReference type="InterPro" id="IPR016181">
    <property type="entry name" value="Acyl_CoA_acyltransferase"/>
</dbReference>
<evidence type="ECO:0000259" key="1">
    <source>
        <dbReference type="Pfam" id="PF13302"/>
    </source>
</evidence>
<feature type="domain" description="N-acetyltransferase" evidence="1">
    <location>
        <begin position="18"/>
        <end position="155"/>
    </location>
</feature>
<accession>A0A2U1JRD8</accession>
<dbReference type="SUPFAM" id="SSF55729">
    <property type="entry name" value="Acyl-CoA N-acyltransferases (Nat)"/>
    <property type="match status" value="1"/>
</dbReference>
<reference evidence="2 3" key="1">
    <citation type="submission" date="2018-04" db="EMBL/GenBank/DDBJ databases">
        <title>Flavobacterium sp. nov., isolated from glacier ice.</title>
        <authorList>
            <person name="Liu Q."/>
            <person name="Xin Y.-H."/>
        </authorList>
    </citation>
    <scope>NUCLEOTIDE SEQUENCE [LARGE SCALE GENOMIC DNA]</scope>
    <source>
        <strain evidence="2 3">LB2P30</strain>
    </source>
</reference>
<dbReference type="Pfam" id="PF13302">
    <property type="entry name" value="Acetyltransf_3"/>
    <property type="match status" value="1"/>
</dbReference>
<keyword evidence="3" id="KW-1185">Reference proteome</keyword>
<dbReference type="AlphaFoldDB" id="A0A2U1JRD8"/>
<gene>
    <name evidence="2" type="ORF">DB891_13740</name>
</gene>
<proteinExistence type="predicted"/>
<organism evidence="2 3">
    <name type="scientific">Flavobacterium laiguense</name>
    <dbReference type="NCBI Taxonomy" id="2169409"/>
    <lineage>
        <taxon>Bacteria</taxon>
        <taxon>Pseudomonadati</taxon>
        <taxon>Bacteroidota</taxon>
        <taxon>Flavobacteriia</taxon>
        <taxon>Flavobacteriales</taxon>
        <taxon>Flavobacteriaceae</taxon>
        <taxon>Flavobacterium</taxon>
    </lineage>
</organism>
<dbReference type="RefSeq" id="WP_116764156.1">
    <property type="nucleotide sequence ID" value="NZ_QCZH01000019.1"/>
</dbReference>
<name>A0A2U1JRD8_9FLAO</name>
<keyword evidence="2" id="KW-0808">Transferase</keyword>
<evidence type="ECO:0000313" key="3">
    <source>
        <dbReference type="Proteomes" id="UP000245618"/>
    </source>
</evidence>
<evidence type="ECO:0000313" key="2">
    <source>
        <dbReference type="EMBL" id="PWA07721.1"/>
    </source>
</evidence>
<dbReference type="PANTHER" id="PTHR43610:SF1">
    <property type="entry name" value="N-ACETYLTRANSFERASE DOMAIN-CONTAINING PROTEIN"/>
    <property type="match status" value="1"/>
</dbReference>
<comment type="caution">
    <text evidence="2">The sequence shown here is derived from an EMBL/GenBank/DDBJ whole genome shotgun (WGS) entry which is preliminary data.</text>
</comment>